<feature type="transmembrane region" description="Helical" evidence="6">
    <location>
        <begin position="103"/>
        <end position="123"/>
    </location>
</feature>
<keyword evidence="4 6" id="KW-1133">Transmembrane helix</keyword>
<dbReference type="EMBL" id="CP094929">
    <property type="protein sequence ID" value="UOM51711.1"/>
    <property type="molecule type" value="Genomic_DNA"/>
</dbReference>
<gene>
    <name evidence="7" type="ORF">MUG09_02830</name>
</gene>
<evidence type="ECO:0000313" key="8">
    <source>
        <dbReference type="Proteomes" id="UP000829708"/>
    </source>
</evidence>
<feature type="transmembrane region" description="Helical" evidence="6">
    <location>
        <begin position="221"/>
        <end position="239"/>
    </location>
</feature>
<feature type="transmembrane region" description="Helical" evidence="6">
    <location>
        <begin position="53"/>
        <end position="72"/>
    </location>
</feature>
<accession>A0ABY4DIM3</accession>
<name>A0ABY4DIM3_9SPIR</name>
<sequence>MNKVITGKQIRIWATDLRKNRMTGLIVLMVLLILILSLLRPDTFFSSTNLFNILKQASIVSIIAFGQTFIMVSGGIDLSVGYSLGLSGVIMAVMITAGFSPMLAILGGLGISCLIGLANGVIITQFKLPPFIVTLGLAKIARGIMYVLTRGYPIPVRDPFVIGVGNKYLGPFPIMSLIMLALFVVSAFVLGKTVFGLRTKAIGGNETAARLSGIKVTRHKIMLYVLTGLLCGIAGIIMAGRVNSGNPNSGVNFDLDSIAAVIVGGTAMSGGEGTVIGTLLGALILQIISNGLVLMNVSIYWQTIVAGVLIISVCALDSFSHSRNQA</sequence>
<evidence type="ECO:0000313" key="7">
    <source>
        <dbReference type="EMBL" id="UOM51711.1"/>
    </source>
</evidence>
<evidence type="ECO:0000256" key="1">
    <source>
        <dbReference type="ARBA" id="ARBA00004651"/>
    </source>
</evidence>
<evidence type="ECO:0000256" key="5">
    <source>
        <dbReference type="ARBA" id="ARBA00023136"/>
    </source>
</evidence>
<dbReference type="PANTHER" id="PTHR32196:SF72">
    <property type="entry name" value="RIBOSE IMPORT PERMEASE PROTEIN RBSC"/>
    <property type="match status" value="1"/>
</dbReference>
<feature type="transmembrane region" description="Helical" evidence="6">
    <location>
        <begin position="79"/>
        <end position="97"/>
    </location>
</feature>
<proteinExistence type="predicted"/>
<dbReference type="Pfam" id="PF02653">
    <property type="entry name" value="BPD_transp_2"/>
    <property type="match status" value="1"/>
</dbReference>
<dbReference type="CDD" id="cd06579">
    <property type="entry name" value="TM_PBP1_transp_AraH_like"/>
    <property type="match status" value="1"/>
</dbReference>
<dbReference type="RefSeq" id="WP_244773361.1">
    <property type="nucleotide sequence ID" value="NZ_CP094929.1"/>
</dbReference>
<dbReference type="Proteomes" id="UP000829708">
    <property type="component" value="Chromosome"/>
</dbReference>
<dbReference type="PANTHER" id="PTHR32196">
    <property type="entry name" value="ABC TRANSPORTER PERMEASE PROTEIN YPHD-RELATED-RELATED"/>
    <property type="match status" value="1"/>
</dbReference>
<keyword evidence="8" id="KW-1185">Reference proteome</keyword>
<keyword evidence="2" id="KW-1003">Cell membrane</keyword>
<dbReference type="InterPro" id="IPR001851">
    <property type="entry name" value="ABC_transp_permease"/>
</dbReference>
<reference evidence="8" key="1">
    <citation type="journal article" date="2024" name="J Bioinform Genom">
        <title>Complete genome sequence of the type strain bacterium Sphaerochaeta associata GLS2t (VKM B-2742)t.</title>
        <authorList>
            <person name="Troshina O.Y."/>
            <person name="Tepeeva A.N."/>
            <person name="Arzamasceva V.O."/>
            <person name="Whitman W.B."/>
            <person name="Varghese N."/>
            <person name="Shapiro N."/>
            <person name="Woyke T."/>
            <person name="Kripides N.C."/>
            <person name="Vasilenko O.V."/>
        </authorList>
    </citation>
    <scope>NUCLEOTIDE SEQUENCE [LARGE SCALE GENOMIC DNA]</scope>
    <source>
        <strain evidence="8">GLS2T</strain>
    </source>
</reference>
<evidence type="ECO:0000256" key="2">
    <source>
        <dbReference type="ARBA" id="ARBA00022475"/>
    </source>
</evidence>
<comment type="subcellular location">
    <subcellularLocation>
        <location evidence="1">Cell membrane</location>
        <topology evidence="1">Multi-pass membrane protein</topology>
    </subcellularLocation>
</comment>
<organism evidence="7 8">
    <name type="scientific">Sphaerochaeta associata</name>
    <dbReference type="NCBI Taxonomy" id="1129264"/>
    <lineage>
        <taxon>Bacteria</taxon>
        <taxon>Pseudomonadati</taxon>
        <taxon>Spirochaetota</taxon>
        <taxon>Spirochaetia</taxon>
        <taxon>Spirochaetales</taxon>
        <taxon>Sphaerochaetaceae</taxon>
        <taxon>Sphaerochaeta</taxon>
    </lineage>
</organism>
<keyword evidence="3 6" id="KW-0812">Transmembrane</keyword>
<feature type="transmembrane region" description="Helical" evidence="6">
    <location>
        <begin position="299"/>
        <end position="319"/>
    </location>
</feature>
<evidence type="ECO:0000256" key="3">
    <source>
        <dbReference type="ARBA" id="ARBA00022692"/>
    </source>
</evidence>
<evidence type="ECO:0000256" key="4">
    <source>
        <dbReference type="ARBA" id="ARBA00022989"/>
    </source>
</evidence>
<protein>
    <submittedName>
        <fullName evidence="7">ABC transporter permease</fullName>
    </submittedName>
</protein>
<feature type="transmembrane region" description="Helical" evidence="6">
    <location>
        <begin position="168"/>
        <end position="190"/>
    </location>
</feature>
<feature type="transmembrane region" description="Helical" evidence="6">
    <location>
        <begin position="21"/>
        <end position="41"/>
    </location>
</feature>
<keyword evidence="5 6" id="KW-0472">Membrane</keyword>
<feature type="transmembrane region" description="Helical" evidence="6">
    <location>
        <begin position="130"/>
        <end position="148"/>
    </location>
</feature>
<evidence type="ECO:0000256" key="6">
    <source>
        <dbReference type="SAM" id="Phobius"/>
    </source>
</evidence>